<evidence type="ECO:0000313" key="1">
    <source>
        <dbReference type="EMBL" id="KKU27294.1"/>
    </source>
</evidence>
<evidence type="ECO:0000313" key="2">
    <source>
        <dbReference type="Proteomes" id="UP000034175"/>
    </source>
</evidence>
<protein>
    <submittedName>
        <fullName evidence="1">Uncharacterized protein</fullName>
    </submittedName>
</protein>
<accession>A0A0G1P316</accession>
<gene>
    <name evidence="1" type="ORF">UX39_C0001G0014</name>
</gene>
<sequence length="117" mass="13321">MRDDYVNEFVTLDLLIQLYTNTDVSSSGKPMINEEQFLQKLKKCYAENEGKLVLTCAEKYHKKQGADFGNPFPLNSSSALDVASLDRLVMQINSTYESMIKDQNKRPPTRSVVLPTR</sequence>
<reference evidence="1 2" key="1">
    <citation type="journal article" date="2015" name="Nature">
        <title>rRNA introns, odd ribosomes, and small enigmatic genomes across a large radiation of phyla.</title>
        <authorList>
            <person name="Brown C.T."/>
            <person name="Hug L.A."/>
            <person name="Thomas B.C."/>
            <person name="Sharon I."/>
            <person name="Castelle C.J."/>
            <person name="Singh A."/>
            <person name="Wilkins M.J."/>
            <person name="Williams K.H."/>
            <person name="Banfield J.F."/>
        </authorList>
    </citation>
    <scope>NUCLEOTIDE SEQUENCE [LARGE SCALE GENOMIC DNA]</scope>
</reference>
<name>A0A0G1P316_9BACT</name>
<dbReference type="EMBL" id="LCMA01000001">
    <property type="protein sequence ID" value="KKU27294.1"/>
    <property type="molecule type" value="Genomic_DNA"/>
</dbReference>
<organism evidence="1 2">
    <name type="scientific">Candidatus Magasanikbacteria bacterium GW2011_GWA2_46_17</name>
    <dbReference type="NCBI Taxonomy" id="1619042"/>
    <lineage>
        <taxon>Bacteria</taxon>
        <taxon>Candidatus Magasanikiibacteriota</taxon>
    </lineage>
</organism>
<comment type="caution">
    <text evidence="1">The sequence shown here is derived from an EMBL/GenBank/DDBJ whole genome shotgun (WGS) entry which is preliminary data.</text>
</comment>
<dbReference type="AlphaFoldDB" id="A0A0G1P316"/>
<proteinExistence type="predicted"/>
<dbReference type="Proteomes" id="UP000034175">
    <property type="component" value="Unassembled WGS sequence"/>
</dbReference>